<feature type="domain" description="G-protein coupled receptors family 1 profile" evidence="13">
    <location>
        <begin position="52"/>
        <end position="168"/>
    </location>
</feature>
<keyword evidence="8" id="KW-0325">Glycoprotein</keyword>
<evidence type="ECO:0000256" key="12">
    <source>
        <dbReference type="SAM" id="Phobius"/>
    </source>
</evidence>
<reference evidence="14" key="2">
    <citation type="submission" date="2016-04" db="UniProtKB">
        <authorList>
            <consortium name="EnsemblMetazoa"/>
        </authorList>
    </citation>
    <scope>IDENTIFICATION</scope>
</reference>
<dbReference type="PROSITE" id="PS50262">
    <property type="entry name" value="G_PROTEIN_RECEP_F1_2"/>
    <property type="match status" value="1"/>
</dbReference>
<evidence type="ECO:0000313" key="14">
    <source>
        <dbReference type="EnsemblMetazoa" id="XP_012060728.1"/>
    </source>
</evidence>
<protein>
    <recommendedName>
        <fullName evidence="13">G-protein coupled receptors family 1 profile domain-containing protein</fullName>
    </recommendedName>
</protein>
<keyword evidence="7" id="KW-0675">Receptor</keyword>
<accession>A0A158NT70</accession>
<evidence type="ECO:0000256" key="10">
    <source>
        <dbReference type="ARBA" id="ARBA00023305"/>
    </source>
</evidence>
<comment type="similarity">
    <text evidence="2">Belongs to the G-protein coupled receptor 1 family.</text>
</comment>
<dbReference type="KEGG" id="acep:105623968"/>
<dbReference type="EMBL" id="ADTU01025578">
    <property type="status" value="NOT_ANNOTATED_CDS"/>
    <property type="molecule type" value="Genomic_DNA"/>
</dbReference>
<evidence type="ECO:0000256" key="2">
    <source>
        <dbReference type="ARBA" id="ARBA00010663"/>
    </source>
</evidence>
<dbReference type="GO" id="GO:0004930">
    <property type="term" value="F:G protein-coupled receptor activity"/>
    <property type="evidence" value="ECO:0007669"/>
    <property type="project" value="UniProtKB-KW"/>
</dbReference>
<dbReference type="OrthoDB" id="2105199at2759"/>
<feature type="region of interest" description="Disordered" evidence="11">
    <location>
        <begin position="220"/>
        <end position="253"/>
    </location>
</feature>
<dbReference type="InterPro" id="IPR017452">
    <property type="entry name" value="GPCR_Rhodpsn_7TM"/>
</dbReference>
<evidence type="ECO:0000256" key="11">
    <source>
        <dbReference type="SAM" id="MobiDB-lite"/>
    </source>
</evidence>
<dbReference type="Proteomes" id="UP000005205">
    <property type="component" value="Unassembled WGS sequence"/>
</dbReference>
<feature type="compositionally biased region" description="Basic and acidic residues" evidence="11">
    <location>
        <begin position="236"/>
        <end position="253"/>
    </location>
</feature>
<organism evidence="14 15">
    <name type="scientific">Atta cephalotes</name>
    <name type="common">Leafcutter ant</name>
    <dbReference type="NCBI Taxonomy" id="12957"/>
    <lineage>
        <taxon>Eukaryota</taxon>
        <taxon>Metazoa</taxon>
        <taxon>Ecdysozoa</taxon>
        <taxon>Arthropoda</taxon>
        <taxon>Hexapoda</taxon>
        <taxon>Insecta</taxon>
        <taxon>Pterygota</taxon>
        <taxon>Neoptera</taxon>
        <taxon>Endopterygota</taxon>
        <taxon>Hymenoptera</taxon>
        <taxon>Apocrita</taxon>
        <taxon>Aculeata</taxon>
        <taxon>Formicoidea</taxon>
        <taxon>Formicidae</taxon>
        <taxon>Myrmicinae</taxon>
        <taxon>Atta</taxon>
    </lineage>
</organism>
<keyword evidence="6 12" id="KW-0472">Membrane</keyword>
<evidence type="ECO:0000256" key="1">
    <source>
        <dbReference type="ARBA" id="ARBA00004141"/>
    </source>
</evidence>
<sequence>MQLVQHFLGWNFPPEHADLVHPHWRVFLAPGRLWHVALALIYFLLLMLSLLGNGIVIWIFSTSKSLRTPSNIFILNLAVFDLLMATEMPMLIINSFLERTIGWETGCDVYALLGAISGMGQAITNAAIAFDRYRTISCPIDGRLNGKQAMVLALFTWFWALPFSILPMTGLWGRYVAAEIPSCDKTTLDNWRQPPHDFRSVPFSFSTLSTYVQSKFSAPSLHDNDAKTATAPTSAEKNEKSGRKKVESNQGEDEKIVARKNVIAIEFGKTRNSRIEKILD</sequence>
<keyword evidence="9" id="KW-0807">Transducer</keyword>
<dbReference type="EMBL" id="ADTU01025579">
    <property type="status" value="NOT_ANNOTATED_CDS"/>
    <property type="molecule type" value="Genomic_DNA"/>
</dbReference>
<proteinExistence type="inferred from homology"/>
<dbReference type="PANTHER" id="PTHR24240">
    <property type="entry name" value="OPSIN"/>
    <property type="match status" value="1"/>
</dbReference>
<dbReference type="InParanoid" id="A0A158NT70"/>
<keyword evidence="4 12" id="KW-1133">Transmembrane helix</keyword>
<keyword evidence="5" id="KW-0297">G-protein coupled receptor</keyword>
<comment type="subcellular location">
    <subcellularLocation>
        <location evidence="1">Membrane</location>
        <topology evidence="1">Multi-pass membrane protein</topology>
    </subcellularLocation>
</comment>
<dbReference type="eggNOG" id="KOG3656">
    <property type="taxonomic scope" value="Eukaryota"/>
</dbReference>
<evidence type="ECO:0000259" key="13">
    <source>
        <dbReference type="PROSITE" id="PS50262"/>
    </source>
</evidence>
<dbReference type="STRING" id="12957.A0A158NT70"/>
<feature type="transmembrane region" description="Helical" evidence="12">
    <location>
        <begin position="109"/>
        <end position="130"/>
    </location>
</feature>
<reference evidence="15" key="1">
    <citation type="journal article" date="2011" name="PLoS Genet.">
        <title>The genome sequence of the leaf-cutter ant Atta cephalotes reveals insights into its obligate symbiotic lifestyle.</title>
        <authorList>
            <person name="Suen G."/>
            <person name="Teiling C."/>
            <person name="Li L."/>
            <person name="Holt C."/>
            <person name="Abouheif E."/>
            <person name="Bornberg-Bauer E."/>
            <person name="Bouffard P."/>
            <person name="Caldera E.J."/>
            <person name="Cash E."/>
            <person name="Cavanaugh A."/>
            <person name="Denas O."/>
            <person name="Elhaik E."/>
            <person name="Fave M.J."/>
            <person name="Gadau J."/>
            <person name="Gibson J.D."/>
            <person name="Graur D."/>
            <person name="Grubbs K.J."/>
            <person name="Hagen D.E."/>
            <person name="Harkins T.T."/>
            <person name="Helmkampf M."/>
            <person name="Hu H."/>
            <person name="Johnson B.R."/>
            <person name="Kim J."/>
            <person name="Marsh S.E."/>
            <person name="Moeller J.A."/>
            <person name="Munoz-Torres M.C."/>
            <person name="Murphy M.C."/>
            <person name="Naughton M.C."/>
            <person name="Nigam S."/>
            <person name="Overson R."/>
            <person name="Rajakumar R."/>
            <person name="Reese J.T."/>
            <person name="Scott J.J."/>
            <person name="Smith C.R."/>
            <person name="Tao S."/>
            <person name="Tsutsui N.D."/>
            <person name="Viljakainen L."/>
            <person name="Wissler L."/>
            <person name="Yandell M.D."/>
            <person name="Zimmer F."/>
            <person name="Taylor J."/>
            <person name="Slater S.C."/>
            <person name="Clifton S.W."/>
            <person name="Warren W.C."/>
            <person name="Elsik C.G."/>
            <person name="Smith C.D."/>
            <person name="Weinstock G.M."/>
            <person name="Gerardo N.M."/>
            <person name="Currie C.R."/>
        </authorList>
    </citation>
    <scope>NUCLEOTIDE SEQUENCE [LARGE SCALE GENOMIC DNA]</scope>
</reference>
<evidence type="ECO:0000313" key="15">
    <source>
        <dbReference type="Proteomes" id="UP000005205"/>
    </source>
</evidence>
<feature type="transmembrane region" description="Helical" evidence="12">
    <location>
        <begin position="151"/>
        <end position="173"/>
    </location>
</feature>
<keyword evidence="10" id="KW-0844">Vision</keyword>
<evidence type="ECO:0000256" key="3">
    <source>
        <dbReference type="ARBA" id="ARBA00022692"/>
    </source>
</evidence>
<dbReference type="SUPFAM" id="SSF81321">
    <property type="entry name" value="Family A G protein-coupled receptor-like"/>
    <property type="match status" value="1"/>
</dbReference>
<evidence type="ECO:0000256" key="9">
    <source>
        <dbReference type="ARBA" id="ARBA00023224"/>
    </source>
</evidence>
<evidence type="ECO:0000256" key="6">
    <source>
        <dbReference type="ARBA" id="ARBA00023136"/>
    </source>
</evidence>
<dbReference type="Gene3D" id="1.20.1070.10">
    <property type="entry name" value="Rhodopsin 7-helix transmembrane proteins"/>
    <property type="match status" value="1"/>
</dbReference>
<feature type="transmembrane region" description="Helical" evidence="12">
    <location>
        <begin position="72"/>
        <end position="97"/>
    </location>
</feature>
<dbReference type="InterPro" id="IPR050125">
    <property type="entry name" value="GPCR_opsins"/>
</dbReference>
<keyword evidence="3 12" id="KW-0812">Transmembrane</keyword>
<keyword evidence="15" id="KW-1185">Reference proteome</keyword>
<dbReference type="GO" id="GO:0007601">
    <property type="term" value="P:visual perception"/>
    <property type="evidence" value="ECO:0007669"/>
    <property type="project" value="UniProtKB-KW"/>
</dbReference>
<evidence type="ECO:0000256" key="4">
    <source>
        <dbReference type="ARBA" id="ARBA00022989"/>
    </source>
</evidence>
<evidence type="ECO:0000256" key="8">
    <source>
        <dbReference type="ARBA" id="ARBA00023180"/>
    </source>
</evidence>
<dbReference type="AlphaFoldDB" id="A0A158NT70"/>
<evidence type="ECO:0000256" key="5">
    <source>
        <dbReference type="ARBA" id="ARBA00023040"/>
    </source>
</evidence>
<keyword evidence="10" id="KW-0716">Sensory transduction</keyword>
<dbReference type="PRINTS" id="PR00237">
    <property type="entry name" value="GPCRRHODOPSN"/>
</dbReference>
<dbReference type="EMBL" id="ADTU01025580">
    <property type="status" value="NOT_ANNOTATED_CDS"/>
    <property type="molecule type" value="Genomic_DNA"/>
</dbReference>
<dbReference type="GO" id="GO:0016020">
    <property type="term" value="C:membrane"/>
    <property type="evidence" value="ECO:0007669"/>
    <property type="project" value="UniProtKB-SubCell"/>
</dbReference>
<evidence type="ECO:0000256" key="7">
    <source>
        <dbReference type="ARBA" id="ARBA00023170"/>
    </source>
</evidence>
<dbReference type="Pfam" id="PF00001">
    <property type="entry name" value="7tm_1"/>
    <property type="match status" value="1"/>
</dbReference>
<feature type="transmembrane region" description="Helical" evidence="12">
    <location>
        <begin position="33"/>
        <end position="60"/>
    </location>
</feature>
<dbReference type="EnsemblMetazoa" id="XM_012205338.1">
    <property type="protein sequence ID" value="XP_012060728.1"/>
    <property type="gene ID" value="LOC105623968"/>
</dbReference>
<name>A0A158NT70_ATTCE</name>
<gene>
    <name evidence="14" type="primary">105623968</name>
</gene>
<dbReference type="InterPro" id="IPR000276">
    <property type="entry name" value="GPCR_Rhodpsn"/>
</dbReference>